<dbReference type="RefSeq" id="WP_090851213.1">
    <property type="nucleotide sequence ID" value="NZ_FNJU01000002.1"/>
</dbReference>
<dbReference type="SUPFAM" id="SSF53474">
    <property type="entry name" value="alpha/beta-Hydrolases"/>
    <property type="match status" value="1"/>
</dbReference>
<dbReference type="Proteomes" id="UP000199159">
    <property type="component" value="Unassembled WGS sequence"/>
</dbReference>
<evidence type="ECO:0008006" key="3">
    <source>
        <dbReference type="Google" id="ProtNLM"/>
    </source>
</evidence>
<name>A0A1H0S8I0_9BACI</name>
<keyword evidence="2" id="KW-1185">Reference proteome</keyword>
<evidence type="ECO:0000313" key="1">
    <source>
        <dbReference type="EMBL" id="SDP37528.1"/>
    </source>
</evidence>
<dbReference type="STRING" id="930152.SAMN05216565_102575"/>
<dbReference type="Gene3D" id="3.40.50.1820">
    <property type="entry name" value="alpha/beta hydrolase"/>
    <property type="match status" value="1"/>
</dbReference>
<proteinExistence type="predicted"/>
<organism evidence="1 2">
    <name type="scientific">Litchfieldia salsa</name>
    <dbReference type="NCBI Taxonomy" id="930152"/>
    <lineage>
        <taxon>Bacteria</taxon>
        <taxon>Bacillati</taxon>
        <taxon>Bacillota</taxon>
        <taxon>Bacilli</taxon>
        <taxon>Bacillales</taxon>
        <taxon>Bacillaceae</taxon>
        <taxon>Litchfieldia</taxon>
    </lineage>
</organism>
<accession>A0A1H0S8I0</accession>
<protein>
    <recommendedName>
        <fullName evidence="3">Alpha/beta hydrolase</fullName>
    </recommendedName>
</protein>
<reference evidence="2" key="1">
    <citation type="submission" date="2016-10" db="EMBL/GenBank/DDBJ databases">
        <authorList>
            <person name="Varghese N."/>
            <person name="Submissions S."/>
        </authorList>
    </citation>
    <scope>NUCLEOTIDE SEQUENCE [LARGE SCALE GENOMIC DNA]</scope>
    <source>
        <strain evidence="2">IBRC-M10078</strain>
    </source>
</reference>
<evidence type="ECO:0000313" key="2">
    <source>
        <dbReference type="Proteomes" id="UP000199159"/>
    </source>
</evidence>
<gene>
    <name evidence="1" type="ORF">SAMN05216565_102575</name>
</gene>
<sequence length="243" mass="28531">MHSRFFQLDGEWCLAHIPKKPNGFAVFIIGDKNHFVEESSSFWLQNSGRYQIIEYLLSEGYTVFYSNLYGRNWGSPPAVSLAVRLYHIMMKTEILNHRIHILAEGMGALIALQLMNENVVDVRSVAMMNPCISLKRHLEDEKEHKFFYKSLVQELRNAYGINHSEKKNLSDTLPSIELSLENPVKIWQTTTNYSFNPNRHSRFYEEYRQEKNSPIILTYYLSDKRFSIGQSICKFYNENENDL</sequence>
<dbReference type="InterPro" id="IPR029058">
    <property type="entry name" value="AB_hydrolase_fold"/>
</dbReference>
<dbReference type="AlphaFoldDB" id="A0A1H0S8I0"/>
<dbReference type="OrthoDB" id="2986585at2"/>
<dbReference type="EMBL" id="FNJU01000002">
    <property type="protein sequence ID" value="SDP37528.1"/>
    <property type="molecule type" value="Genomic_DNA"/>
</dbReference>